<dbReference type="PANTHER" id="PTHR44591">
    <property type="entry name" value="STRESS RESPONSE REGULATOR PROTEIN 1"/>
    <property type="match status" value="1"/>
</dbReference>
<dbReference type="EMBL" id="CP010802">
    <property type="protein sequence ID" value="ALC14931.1"/>
    <property type="molecule type" value="Genomic_DNA"/>
</dbReference>
<dbReference type="SMART" id="SM00418">
    <property type="entry name" value="HTH_ARSR"/>
    <property type="match status" value="1"/>
</dbReference>
<organism evidence="7 8">
    <name type="scientific">Desulfuromonas soudanensis</name>
    <dbReference type="NCBI Taxonomy" id="1603606"/>
    <lineage>
        <taxon>Bacteria</taxon>
        <taxon>Pseudomonadati</taxon>
        <taxon>Thermodesulfobacteriota</taxon>
        <taxon>Desulfuromonadia</taxon>
        <taxon>Desulfuromonadales</taxon>
        <taxon>Desulfuromonadaceae</taxon>
        <taxon>Desulfuromonas</taxon>
    </lineage>
</organism>
<sequence>MSEILVVDDDRELRDNLREVLSAEGFDVVVAGNGDEALEMVKTRAFDLILLDLVMPGLSGLETLLLLRRQQPQLKVVMVTAFSTIENAVEAMRRGADDYLTKPFKISDLLITVRRVLEEARFKECNAILNMDGTFNSLANAIRRQILLVLKGKGRRRFMEVTRDLGIDDHTKVNFHLKVLKEEGLISQDDQKYYSLSPKGVKVTQCMNIVIDNMAH</sequence>
<evidence type="ECO:0000313" key="8">
    <source>
        <dbReference type="Proteomes" id="UP000057158"/>
    </source>
</evidence>
<dbReference type="SMART" id="SM00448">
    <property type="entry name" value="REC"/>
    <property type="match status" value="1"/>
</dbReference>
<dbReference type="InterPro" id="IPR050595">
    <property type="entry name" value="Bact_response_regulator"/>
</dbReference>
<reference evidence="7 8" key="1">
    <citation type="submission" date="2015-07" db="EMBL/GenBank/DDBJ databases">
        <title>Isolation and Genomic Characterization of a Novel Halophilic Metal-Reducing Deltaproteobacterium from the Deep Subsurface.</title>
        <authorList>
            <person name="Badalamenti J.P."/>
            <person name="Summers Z.M."/>
            <person name="Gralnick J.A."/>
            <person name="Bond D.R."/>
        </authorList>
    </citation>
    <scope>NUCLEOTIDE SEQUENCE [LARGE SCALE GENOMIC DNA]</scope>
    <source>
        <strain evidence="7 8">WTL</strain>
    </source>
</reference>
<keyword evidence="2" id="KW-0902">Two-component regulatory system</keyword>
<dbReference type="InterPro" id="IPR001789">
    <property type="entry name" value="Sig_transdc_resp-reg_receiver"/>
</dbReference>
<keyword evidence="4" id="KW-0804">Transcription</keyword>
<dbReference type="SUPFAM" id="SSF52172">
    <property type="entry name" value="CheY-like"/>
    <property type="match status" value="1"/>
</dbReference>
<evidence type="ECO:0000259" key="6">
    <source>
        <dbReference type="PROSITE" id="PS50110"/>
    </source>
</evidence>
<dbReference type="CDD" id="cd00090">
    <property type="entry name" value="HTH_ARSR"/>
    <property type="match status" value="1"/>
</dbReference>
<gene>
    <name evidence="7" type="ORF">DSOUD_0131</name>
</gene>
<dbReference type="Gene3D" id="1.10.10.10">
    <property type="entry name" value="Winged helix-like DNA-binding domain superfamily/Winged helix DNA-binding domain"/>
    <property type="match status" value="1"/>
</dbReference>
<evidence type="ECO:0000256" key="2">
    <source>
        <dbReference type="ARBA" id="ARBA00023012"/>
    </source>
</evidence>
<dbReference type="InterPro" id="IPR011006">
    <property type="entry name" value="CheY-like_superfamily"/>
</dbReference>
<dbReference type="SUPFAM" id="SSF46785">
    <property type="entry name" value="Winged helix' DNA-binding domain"/>
    <property type="match status" value="1"/>
</dbReference>
<dbReference type="PANTHER" id="PTHR44591:SF3">
    <property type="entry name" value="RESPONSE REGULATORY DOMAIN-CONTAINING PROTEIN"/>
    <property type="match status" value="1"/>
</dbReference>
<keyword evidence="3" id="KW-0805">Transcription regulation</keyword>
<name>A0A0M5IYC1_9BACT</name>
<dbReference type="RefSeq" id="WP_053549184.1">
    <property type="nucleotide sequence ID" value="NZ_CP010802.1"/>
</dbReference>
<feature type="modified residue" description="4-aspartylphosphate" evidence="5">
    <location>
        <position position="52"/>
    </location>
</feature>
<dbReference type="KEGG" id="des:DSOUD_0131"/>
<evidence type="ECO:0000256" key="5">
    <source>
        <dbReference type="PROSITE-ProRule" id="PRU00169"/>
    </source>
</evidence>
<dbReference type="PATRIC" id="fig|1603606.3.peg.149"/>
<dbReference type="InterPro" id="IPR036390">
    <property type="entry name" value="WH_DNA-bd_sf"/>
</dbReference>
<dbReference type="FunFam" id="3.40.50.2300:FF:000018">
    <property type="entry name" value="DNA-binding transcriptional regulator NtrC"/>
    <property type="match status" value="1"/>
</dbReference>
<dbReference type="Gene3D" id="3.40.50.2300">
    <property type="match status" value="1"/>
</dbReference>
<dbReference type="PROSITE" id="PS50110">
    <property type="entry name" value="RESPONSE_REGULATORY"/>
    <property type="match status" value="1"/>
</dbReference>
<dbReference type="GO" id="GO:0000160">
    <property type="term" value="P:phosphorelay signal transduction system"/>
    <property type="evidence" value="ECO:0007669"/>
    <property type="project" value="UniProtKB-KW"/>
</dbReference>
<dbReference type="InterPro" id="IPR011991">
    <property type="entry name" value="ArsR-like_HTH"/>
</dbReference>
<dbReference type="OrthoDB" id="9797753at2"/>
<dbReference type="STRING" id="1603606.DSOUD_0131"/>
<evidence type="ECO:0000256" key="3">
    <source>
        <dbReference type="ARBA" id="ARBA00023015"/>
    </source>
</evidence>
<dbReference type="GO" id="GO:0003700">
    <property type="term" value="F:DNA-binding transcription factor activity"/>
    <property type="evidence" value="ECO:0007669"/>
    <property type="project" value="InterPro"/>
</dbReference>
<proteinExistence type="predicted"/>
<dbReference type="Proteomes" id="UP000057158">
    <property type="component" value="Chromosome"/>
</dbReference>
<dbReference type="InterPro" id="IPR001845">
    <property type="entry name" value="HTH_ArsR_DNA-bd_dom"/>
</dbReference>
<keyword evidence="1 5" id="KW-0597">Phosphoprotein</keyword>
<dbReference type="Pfam" id="PF24038">
    <property type="entry name" value="DUF7347"/>
    <property type="match status" value="1"/>
</dbReference>
<keyword evidence="8" id="KW-1185">Reference proteome</keyword>
<dbReference type="InterPro" id="IPR036388">
    <property type="entry name" value="WH-like_DNA-bd_sf"/>
</dbReference>
<accession>A0A0M5IYC1</accession>
<feature type="domain" description="Response regulatory" evidence="6">
    <location>
        <begin position="3"/>
        <end position="117"/>
    </location>
</feature>
<dbReference type="Pfam" id="PF00072">
    <property type="entry name" value="Response_reg"/>
    <property type="match status" value="1"/>
</dbReference>
<dbReference type="AlphaFoldDB" id="A0A0M5IYC1"/>
<dbReference type="InterPro" id="IPR055771">
    <property type="entry name" value="DUF7347"/>
</dbReference>
<evidence type="ECO:0000256" key="1">
    <source>
        <dbReference type="ARBA" id="ARBA00022553"/>
    </source>
</evidence>
<protein>
    <submittedName>
        <fullName evidence="7">Putative Fis family transcriptional regulator</fullName>
    </submittedName>
</protein>
<evidence type="ECO:0000313" key="7">
    <source>
        <dbReference type="EMBL" id="ALC14931.1"/>
    </source>
</evidence>
<evidence type="ECO:0000256" key="4">
    <source>
        <dbReference type="ARBA" id="ARBA00023163"/>
    </source>
</evidence>